<dbReference type="InterPro" id="IPR001533">
    <property type="entry name" value="Pterin_deHydtase"/>
</dbReference>
<dbReference type="EMBL" id="JBHUIK010000006">
    <property type="protein sequence ID" value="MFD2216120.1"/>
    <property type="molecule type" value="Genomic_DNA"/>
</dbReference>
<evidence type="ECO:0000313" key="5">
    <source>
        <dbReference type="EMBL" id="MFD2216120.1"/>
    </source>
</evidence>
<evidence type="ECO:0000256" key="1">
    <source>
        <dbReference type="ARBA" id="ARBA00001554"/>
    </source>
</evidence>
<dbReference type="InterPro" id="IPR036428">
    <property type="entry name" value="PCD_sf"/>
</dbReference>
<dbReference type="HAMAP" id="MF_00434">
    <property type="entry name" value="Pterin_4_alpha"/>
    <property type="match status" value="1"/>
</dbReference>
<protein>
    <recommendedName>
        <fullName evidence="4">Putative pterin-4-alpha-carbinolamine dehydratase</fullName>
        <shortName evidence="4">PHS</shortName>
        <ecNumber evidence="4">4.2.1.96</ecNumber>
    </recommendedName>
    <alternativeName>
        <fullName evidence="4">4-alpha-hydroxy-tetrahydropterin dehydratase</fullName>
    </alternativeName>
    <alternativeName>
        <fullName evidence="4">Pterin carbinolamine dehydratase</fullName>
        <shortName evidence="4">PCD</shortName>
    </alternativeName>
</protein>
<dbReference type="RefSeq" id="WP_098798668.1">
    <property type="nucleotide sequence ID" value="NZ_CP095550.1"/>
</dbReference>
<reference evidence="6" key="1">
    <citation type="journal article" date="2019" name="Int. J. Syst. Evol. Microbiol.">
        <title>The Global Catalogue of Microorganisms (GCM) 10K type strain sequencing project: providing services to taxonomists for standard genome sequencing and annotation.</title>
        <authorList>
            <consortium name="The Broad Institute Genomics Platform"/>
            <consortium name="The Broad Institute Genome Sequencing Center for Infectious Disease"/>
            <person name="Wu L."/>
            <person name="Ma J."/>
        </authorList>
    </citation>
    <scope>NUCLEOTIDE SEQUENCE [LARGE SCALE GENOMIC DNA]</scope>
    <source>
        <strain evidence="6">CGMCC 1.15474</strain>
    </source>
</reference>
<accession>A0ABW5C5C1</accession>
<dbReference type="Gene3D" id="3.30.1360.20">
    <property type="entry name" value="Transcriptional coactivator/pterin dehydratase"/>
    <property type="match status" value="1"/>
</dbReference>
<evidence type="ECO:0000256" key="3">
    <source>
        <dbReference type="ARBA" id="ARBA00023239"/>
    </source>
</evidence>
<dbReference type="GO" id="GO:0008124">
    <property type="term" value="F:4-alpha-hydroxytetrahydrobiopterin dehydratase activity"/>
    <property type="evidence" value="ECO:0007669"/>
    <property type="project" value="UniProtKB-EC"/>
</dbReference>
<dbReference type="EC" id="4.2.1.96" evidence="4"/>
<gene>
    <name evidence="5" type="ORF">ACFSKK_20830</name>
</gene>
<evidence type="ECO:0000313" key="6">
    <source>
        <dbReference type="Proteomes" id="UP001597318"/>
    </source>
</evidence>
<organism evidence="5 6">
    <name type="scientific">Metabacillus endolithicus</name>
    <dbReference type="NCBI Taxonomy" id="1535204"/>
    <lineage>
        <taxon>Bacteria</taxon>
        <taxon>Bacillati</taxon>
        <taxon>Bacillota</taxon>
        <taxon>Bacilli</taxon>
        <taxon>Bacillales</taxon>
        <taxon>Bacillaceae</taxon>
        <taxon>Metabacillus</taxon>
    </lineage>
</organism>
<name>A0ABW5C5C1_9BACI</name>
<comment type="similarity">
    <text evidence="2 4">Belongs to the pterin-4-alpha-carbinolamine dehydratase family.</text>
</comment>
<dbReference type="SUPFAM" id="SSF55248">
    <property type="entry name" value="PCD-like"/>
    <property type="match status" value="1"/>
</dbReference>
<dbReference type="Pfam" id="PF01329">
    <property type="entry name" value="Pterin_4a"/>
    <property type="match status" value="1"/>
</dbReference>
<sequence length="99" mass="11595">MRQLTDHEIEELLSSLPKWKLKNQRSIVRKYVFKDYLAGIDFVSKVGHLAEEANHHPFIEIQYKAVFITYTSWTARGLTKLDFELAHKIDQLFSDTPST</sequence>
<dbReference type="CDD" id="cd00488">
    <property type="entry name" value="PCD_DCoH"/>
    <property type="match status" value="1"/>
</dbReference>
<proteinExistence type="inferred from homology"/>
<keyword evidence="6" id="KW-1185">Reference proteome</keyword>
<evidence type="ECO:0000256" key="2">
    <source>
        <dbReference type="ARBA" id="ARBA00006472"/>
    </source>
</evidence>
<comment type="caution">
    <text evidence="5">The sequence shown here is derived from an EMBL/GenBank/DDBJ whole genome shotgun (WGS) entry which is preliminary data.</text>
</comment>
<evidence type="ECO:0000256" key="4">
    <source>
        <dbReference type="HAMAP-Rule" id="MF_00434"/>
    </source>
</evidence>
<keyword evidence="3 4" id="KW-0456">Lyase</keyword>
<dbReference type="PANTHER" id="PTHR12599:SF0">
    <property type="entry name" value="PTERIN-4-ALPHA-CARBINOLAMINE DEHYDRATASE"/>
    <property type="match status" value="1"/>
</dbReference>
<comment type="catalytic activity">
    <reaction evidence="1 4">
        <text>(4aS,6R)-4a-hydroxy-L-erythro-5,6,7,8-tetrahydrobiopterin = (6R)-L-erythro-6,7-dihydrobiopterin + H2O</text>
        <dbReference type="Rhea" id="RHEA:11920"/>
        <dbReference type="ChEBI" id="CHEBI:15377"/>
        <dbReference type="ChEBI" id="CHEBI:15642"/>
        <dbReference type="ChEBI" id="CHEBI:43120"/>
        <dbReference type="EC" id="4.2.1.96"/>
    </reaction>
</comment>
<dbReference type="NCBIfam" id="NF002017">
    <property type="entry name" value="PRK00823.1-2"/>
    <property type="match status" value="1"/>
</dbReference>
<dbReference type="Proteomes" id="UP001597318">
    <property type="component" value="Unassembled WGS sequence"/>
</dbReference>
<dbReference type="PANTHER" id="PTHR12599">
    <property type="entry name" value="PTERIN-4-ALPHA-CARBINOLAMINE DEHYDRATASE"/>
    <property type="match status" value="1"/>
</dbReference>